<dbReference type="AlphaFoldDB" id="A0AA37PY45"/>
<evidence type="ECO:0000313" key="2">
    <source>
        <dbReference type="Proteomes" id="UP001165663"/>
    </source>
</evidence>
<proteinExistence type="predicted"/>
<organism evidence="1 2">
    <name type="scientific">Mycobacterium kiyosense</name>
    <dbReference type="NCBI Taxonomy" id="2871094"/>
    <lineage>
        <taxon>Bacteria</taxon>
        <taxon>Bacillati</taxon>
        <taxon>Actinomycetota</taxon>
        <taxon>Actinomycetes</taxon>
        <taxon>Mycobacteriales</taxon>
        <taxon>Mycobacteriaceae</taxon>
        <taxon>Mycobacterium</taxon>
    </lineage>
</organism>
<dbReference type="Proteomes" id="UP001165663">
    <property type="component" value="Unassembled WGS sequence"/>
</dbReference>
<evidence type="ECO:0000313" key="1">
    <source>
        <dbReference type="EMBL" id="GLB86395.1"/>
    </source>
</evidence>
<sequence>MTGDKACVESHMVTGTLAPVSDLLPNLDALLKQLSGDAAGQRDARALAEAVAQAGSEEDVDTALDAVIAKWRQSS</sequence>
<gene>
    <name evidence="1" type="ORF">SRL2020028_56510</name>
</gene>
<name>A0AA37PY45_9MYCO</name>
<dbReference type="EMBL" id="BRXE01000138">
    <property type="protein sequence ID" value="GLB86395.1"/>
    <property type="molecule type" value="Genomic_DNA"/>
</dbReference>
<reference evidence="1" key="1">
    <citation type="submission" date="2022-07" db="EMBL/GenBank/DDBJ databases">
        <title>Mycobacterium kiyosense sp. nov., scotochromogenic slow-glowing species isolated from respiratory specimens.</title>
        <authorList>
            <person name="Fukano H."/>
            <person name="Kazumi Y."/>
            <person name="Sakagami N."/>
            <person name="Ato M."/>
            <person name="Mitarai S."/>
            <person name="Hoshino Y."/>
        </authorList>
    </citation>
    <scope>NUCLEOTIDE SEQUENCE</scope>
    <source>
        <strain evidence="1">SRL2020-028</strain>
    </source>
</reference>
<comment type="caution">
    <text evidence="1">The sequence shown here is derived from an EMBL/GenBank/DDBJ whole genome shotgun (WGS) entry which is preliminary data.</text>
</comment>
<protein>
    <submittedName>
        <fullName evidence="1">Uncharacterized protein</fullName>
    </submittedName>
</protein>
<accession>A0AA37PY45</accession>